<gene>
    <name evidence="2" type="ORF">SAC06_03575</name>
</gene>
<dbReference type="EMBL" id="CP138335">
    <property type="protein sequence ID" value="XBW08651.1"/>
    <property type="molecule type" value="Genomic_DNA"/>
</dbReference>
<sequence>MSGYWTAWARALTGLTPTAKLVAAELALLADARGVAIVPLAHLSLTTGRTARAVRDALHSLEQKGLVLRDAEANPRLPFRGTRLQLVAHRPHPRAAGSRRRPTGPDSPGSRPAPGCQPPGPQLLGPQSPSLRGVDQRDVGQCGVVQRDVAQPAGASSPGSPPTLIDPAAAERDLRSVLRECRDSGWEPPPTWRLATLLDQAGREYFGKLIGNRRRLRVTDDPWDTLSIAWEVARQHDQALISAREPWALWIHLTGQACSREDRESLSLLPLSEDWVEGGTAPIPATGVERPELHFGLDDFDAPLQQVVASLMKAGVPEAVAWAGTARLLELVEAGPSRRHWLAGRDAQLQALGIGERAARAWMTLLVGSRRGSSGALTTGMGTSARELARLIGEEFGARIP</sequence>
<evidence type="ECO:0008006" key="3">
    <source>
        <dbReference type="Google" id="ProtNLM"/>
    </source>
</evidence>
<reference evidence="2" key="1">
    <citation type="submission" date="2023-11" db="EMBL/GenBank/DDBJ databases">
        <title>Scrofimicrobium hongkongense sp. nov., isolated from a patient with peritonitis.</title>
        <authorList>
            <person name="Lao H.Y."/>
            <person name="Wong A.Y.P."/>
            <person name="Ng T.L."/>
            <person name="Wong R.Y.L."/>
            <person name="Yau M.C.Y."/>
            <person name="Lam J.Y.W."/>
            <person name="Siu G.K.H."/>
        </authorList>
    </citation>
    <scope>NUCLEOTIDE SEQUENCE</scope>
    <source>
        <strain evidence="2">R131</strain>
    </source>
</reference>
<dbReference type="RefSeq" id="WP_350258851.1">
    <property type="nucleotide sequence ID" value="NZ_CP138335.1"/>
</dbReference>
<dbReference type="KEGG" id="sapp:SAC06_03575"/>
<name>A0AAU7V972_9ACTO</name>
<dbReference type="AlphaFoldDB" id="A0AAU7V972"/>
<evidence type="ECO:0000256" key="1">
    <source>
        <dbReference type="SAM" id="MobiDB-lite"/>
    </source>
</evidence>
<feature type="compositionally biased region" description="Basic residues" evidence="1">
    <location>
        <begin position="89"/>
        <end position="102"/>
    </location>
</feature>
<proteinExistence type="predicted"/>
<accession>A0AAU7V972</accession>
<protein>
    <recommendedName>
        <fullName evidence="3">Helix-turn-helix domain-containing protein</fullName>
    </recommendedName>
</protein>
<feature type="region of interest" description="Disordered" evidence="1">
    <location>
        <begin position="79"/>
        <end position="136"/>
    </location>
</feature>
<feature type="compositionally biased region" description="Low complexity" evidence="1">
    <location>
        <begin position="122"/>
        <end position="131"/>
    </location>
</feature>
<organism evidence="2">
    <name type="scientific">Scrofimicrobium appendicitidis</name>
    <dbReference type="NCBI Taxonomy" id="3079930"/>
    <lineage>
        <taxon>Bacteria</taxon>
        <taxon>Bacillati</taxon>
        <taxon>Actinomycetota</taxon>
        <taxon>Actinomycetes</taxon>
        <taxon>Actinomycetales</taxon>
        <taxon>Actinomycetaceae</taxon>
        <taxon>Scrofimicrobium</taxon>
    </lineage>
</organism>
<evidence type="ECO:0000313" key="2">
    <source>
        <dbReference type="EMBL" id="XBW08651.1"/>
    </source>
</evidence>